<feature type="transmembrane region" description="Helical" evidence="13">
    <location>
        <begin position="107"/>
        <end position="133"/>
    </location>
</feature>
<keyword evidence="9 13" id="KW-1133">Transmembrane helix</keyword>
<feature type="transmembrane region" description="Helical" evidence="13">
    <location>
        <begin position="61"/>
        <end position="81"/>
    </location>
</feature>
<evidence type="ECO:0000259" key="14">
    <source>
        <dbReference type="Pfam" id="PF01292"/>
    </source>
</evidence>
<evidence type="ECO:0000256" key="5">
    <source>
        <dbReference type="ARBA" id="ARBA00022617"/>
    </source>
</evidence>
<keyword evidence="4" id="KW-1003">Cell membrane</keyword>
<dbReference type="EMBL" id="NOXT01000049">
    <property type="protein sequence ID" value="OYQ36110.1"/>
    <property type="molecule type" value="Genomic_DNA"/>
</dbReference>
<dbReference type="PANTHER" id="PTHR30529">
    <property type="entry name" value="CYTOCHROME B561"/>
    <property type="match status" value="1"/>
</dbReference>
<dbReference type="GO" id="GO:0020037">
    <property type="term" value="F:heme binding"/>
    <property type="evidence" value="ECO:0007669"/>
    <property type="project" value="TreeGrafter"/>
</dbReference>
<evidence type="ECO:0000256" key="1">
    <source>
        <dbReference type="ARBA" id="ARBA00001970"/>
    </source>
</evidence>
<dbReference type="GO" id="GO:0005886">
    <property type="term" value="C:plasma membrane"/>
    <property type="evidence" value="ECO:0007669"/>
    <property type="project" value="UniProtKB-SubCell"/>
</dbReference>
<reference evidence="15 16" key="1">
    <citation type="submission" date="2017-07" db="EMBL/GenBank/DDBJ databases">
        <title>Sandarakinorhabdus cyanobacteriorum sp. nov., a novel bacterium isolated from cyanobacterial aggregates in a eutrophic lake.</title>
        <authorList>
            <person name="Cai H."/>
        </authorList>
    </citation>
    <scope>NUCLEOTIDE SEQUENCE [LARGE SCALE GENOMIC DNA]</scope>
    <source>
        <strain evidence="15 16">TH057</strain>
    </source>
</reference>
<sequence>MTLFYLILALGLAAGLNAAGRWWRVAAQLGAAAALAMMGWSIWLANGDGTFAAQGADWRPLVLNIMAGIATVVILLLLLLLPAQWRRPVEAVADWNRRQQWGQIARLLHWVSAVLMLAALPMGLFVAVLAPSAERAEFLAAHNGIGLAVLLLLLLRVLAQGASPGPVSPNGAARLNKWALYLLLLALPVSGLGLAGSTGAPVLGLHLAEALTLDVARGAHQLLAGLFALAFAAHVGAVVWHHFVLRDRQLVRRMLR</sequence>
<comment type="caution">
    <text evidence="15">The sequence shown here is derived from an EMBL/GenBank/DDBJ whole genome shotgun (WGS) entry which is preliminary data.</text>
</comment>
<keyword evidence="8" id="KW-0249">Electron transport</keyword>
<dbReference type="OrthoDB" id="1247465at2"/>
<evidence type="ECO:0000256" key="7">
    <source>
        <dbReference type="ARBA" id="ARBA00022723"/>
    </source>
</evidence>
<evidence type="ECO:0000256" key="10">
    <source>
        <dbReference type="ARBA" id="ARBA00023004"/>
    </source>
</evidence>
<dbReference type="GO" id="GO:0009055">
    <property type="term" value="F:electron transfer activity"/>
    <property type="evidence" value="ECO:0007669"/>
    <property type="project" value="InterPro"/>
</dbReference>
<gene>
    <name evidence="15" type="ORF">CHU93_01235</name>
</gene>
<dbReference type="InterPro" id="IPR016174">
    <property type="entry name" value="Di-haem_cyt_TM"/>
</dbReference>
<keyword evidence="11 13" id="KW-0472">Membrane</keyword>
<evidence type="ECO:0000256" key="6">
    <source>
        <dbReference type="ARBA" id="ARBA00022692"/>
    </source>
</evidence>
<evidence type="ECO:0000256" key="9">
    <source>
        <dbReference type="ARBA" id="ARBA00022989"/>
    </source>
</evidence>
<comment type="cofactor">
    <cofactor evidence="1">
        <name>heme b</name>
        <dbReference type="ChEBI" id="CHEBI:60344"/>
    </cofactor>
</comment>
<dbReference type="Proteomes" id="UP000216991">
    <property type="component" value="Unassembled WGS sequence"/>
</dbReference>
<dbReference type="SUPFAM" id="SSF81342">
    <property type="entry name" value="Transmembrane di-heme cytochromes"/>
    <property type="match status" value="1"/>
</dbReference>
<dbReference type="PANTHER" id="PTHR30529:SF1">
    <property type="entry name" value="CYTOCHROME B561 HOMOLOG 2"/>
    <property type="match status" value="1"/>
</dbReference>
<evidence type="ECO:0000256" key="8">
    <source>
        <dbReference type="ARBA" id="ARBA00022982"/>
    </source>
</evidence>
<protein>
    <recommendedName>
        <fullName evidence="14">Cytochrome b561 bacterial/Ni-hydrogenase domain-containing protein</fullName>
    </recommendedName>
</protein>
<evidence type="ECO:0000256" key="3">
    <source>
        <dbReference type="ARBA" id="ARBA00022448"/>
    </source>
</evidence>
<organism evidence="15 16">
    <name type="scientific">Sandarakinorhabdus cyanobacteriorum</name>
    <dbReference type="NCBI Taxonomy" id="1981098"/>
    <lineage>
        <taxon>Bacteria</taxon>
        <taxon>Pseudomonadati</taxon>
        <taxon>Pseudomonadota</taxon>
        <taxon>Alphaproteobacteria</taxon>
        <taxon>Sphingomonadales</taxon>
        <taxon>Sphingosinicellaceae</taxon>
        <taxon>Sandarakinorhabdus</taxon>
    </lineage>
</organism>
<keyword evidence="10" id="KW-0408">Iron</keyword>
<dbReference type="InterPro" id="IPR011577">
    <property type="entry name" value="Cyt_b561_bac/Ni-Hgenase"/>
</dbReference>
<evidence type="ECO:0000313" key="15">
    <source>
        <dbReference type="EMBL" id="OYQ36110.1"/>
    </source>
</evidence>
<dbReference type="Pfam" id="PF01292">
    <property type="entry name" value="Ni_hydr_CYTB"/>
    <property type="match status" value="1"/>
</dbReference>
<proteinExistence type="inferred from homology"/>
<evidence type="ECO:0000256" key="11">
    <source>
        <dbReference type="ARBA" id="ARBA00023136"/>
    </source>
</evidence>
<keyword evidence="5" id="KW-0349">Heme</keyword>
<keyword evidence="3" id="KW-0813">Transport</keyword>
<comment type="subcellular location">
    <subcellularLocation>
        <location evidence="2">Cell membrane</location>
        <topology evidence="2">Multi-pass membrane protein</topology>
    </subcellularLocation>
</comment>
<feature type="domain" description="Cytochrome b561 bacterial/Ni-hydrogenase" evidence="14">
    <location>
        <begin position="101"/>
        <end position="255"/>
    </location>
</feature>
<dbReference type="AlphaFoldDB" id="A0A255Z645"/>
<name>A0A255Z645_9SPHN</name>
<accession>A0A255Z645</accession>
<evidence type="ECO:0000256" key="12">
    <source>
        <dbReference type="ARBA" id="ARBA00037975"/>
    </source>
</evidence>
<comment type="similarity">
    <text evidence="12">Belongs to the cytochrome b561 family.</text>
</comment>
<evidence type="ECO:0000313" key="16">
    <source>
        <dbReference type="Proteomes" id="UP000216991"/>
    </source>
</evidence>
<feature type="transmembrane region" description="Helical" evidence="13">
    <location>
        <begin position="222"/>
        <end position="245"/>
    </location>
</feature>
<keyword evidence="16" id="KW-1185">Reference proteome</keyword>
<dbReference type="GO" id="GO:0046872">
    <property type="term" value="F:metal ion binding"/>
    <property type="evidence" value="ECO:0007669"/>
    <property type="project" value="UniProtKB-KW"/>
</dbReference>
<evidence type="ECO:0000256" key="2">
    <source>
        <dbReference type="ARBA" id="ARBA00004651"/>
    </source>
</evidence>
<dbReference type="Gene3D" id="1.20.950.20">
    <property type="entry name" value="Transmembrane di-heme cytochromes, Chain C"/>
    <property type="match status" value="1"/>
</dbReference>
<evidence type="ECO:0000256" key="4">
    <source>
        <dbReference type="ARBA" id="ARBA00022475"/>
    </source>
</evidence>
<dbReference type="InterPro" id="IPR052168">
    <property type="entry name" value="Cytochrome_b561_oxidase"/>
</dbReference>
<evidence type="ECO:0000256" key="13">
    <source>
        <dbReference type="SAM" id="Phobius"/>
    </source>
</evidence>
<keyword evidence="7" id="KW-0479">Metal-binding</keyword>
<feature type="transmembrane region" description="Helical" evidence="13">
    <location>
        <begin position="139"/>
        <end position="159"/>
    </location>
</feature>
<feature type="transmembrane region" description="Helical" evidence="13">
    <location>
        <begin position="180"/>
        <end position="202"/>
    </location>
</feature>
<keyword evidence="6 13" id="KW-0812">Transmembrane</keyword>
<dbReference type="GO" id="GO:0022904">
    <property type="term" value="P:respiratory electron transport chain"/>
    <property type="evidence" value="ECO:0007669"/>
    <property type="project" value="InterPro"/>
</dbReference>
<dbReference type="RefSeq" id="WP_094472399.1">
    <property type="nucleotide sequence ID" value="NZ_NOXT01000049.1"/>
</dbReference>